<accession>A0A1Z4JJF5</accession>
<keyword evidence="4" id="KW-1185">Reference proteome</keyword>
<evidence type="ECO:0000256" key="2">
    <source>
        <dbReference type="SAM" id="MobiDB-lite"/>
    </source>
</evidence>
<evidence type="ECO:0000313" key="3">
    <source>
        <dbReference type="EMBL" id="BAY56818.1"/>
    </source>
</evidence>
<dbReference type="EMBL" id="AP018203">
    <property type="protein sequence ID" value="BAY56818.1"/>
    <property type="molecule type" value="Genomic_DNA"/>
</dbReference>
<feature type="region of interest" description="Disordered" evidence="2">
    <location>
        <begin position="1"/>
        <end position="52"/>
    </location>
</feature>
<keyword evidence="1" id="KW-0175">Coiled coil</keyword>
<organism evidence="3 4">
    <name type="scientific">Leptolyngbya boryana NIES-2135</name>
    <dbReference type="NCBI Taxonomy" id="1973484"/>
    <lineage>
        <taxon>Bacteria</taxon>
        <taxon>Bacillati</taxon>
        <taxon>Cyanobacteriota</taxon>
        <taxon>Cyanophyceae</taxon>
        <taxon>Leptolyngbyales</taxon>
        <taxon>Leptolyngbyaceae</taxon>
        <taxon>Leptolyngbya group</taxon>
        <taxon>Leptolyngbya</taxon>
    </lineage>
</organism>
<feature type="region of interest" description="Disordered" evidence="2">
    <location>
        <begin position="434"/>
        <end position="459"/>
    </location>
</feature>
<gene>
    <name evidence="3" type="ORF">NIES2135_36580</name>
</gene>
<feature type="coiled-coil region" evidence="1">
    <location>
        <begin position="56"/>
        <end position="224"/>
    </location>
</feature>
<evidence type="ECO:0000256" key="1">
    <source>
        <dbReference type="SAM" id="Coils"/>
    </source>
</evidence>
<feature type="compositionally biased region" description="Polar residues" evidence="2">
    <location>
        <begin position="1"/>
        <end position="29"/>
    </location>
</feature>
<sequence>MSESEIPNSSADSIEAPSTQESGWTTVNFPNAIDLDSIPEAAPEPTPEPTQIGIRVKDLEQQNQRLRSRAAELEFALGEAHATLRSETKRLETQLSTQQAEAEQRALKEAQLSQQQTVMIAKQRQALDASRQRLQDQEAQLSEQVEAINAVQLEVKQLAQNLDQAHQVHQKQQILIETLTAQLEASQAQVAQLERDCALTKQQYDEQIQQLRQSEAACRDLRSRLHRQQQYTLQFKAALEKCLDVSATQKIEESVDQAISQSECHTEPVGFVKAQPVQPWSTTLDSTTSWNEPELTPAAWATAPDDDILFEPEISDEIAPEVEPVSLDVDVDDTQVELPEPIVISPPLSYTIKRSTEESPSVHHDIHLFEPTAVQTEPENFVVSEPAIDIDSMPAIEPVEEVAASPTLALPPTIEPTVPAASPFITLGVNDRIRRDEPDEDLPPVGESPSPVVYPQRSQKKLDSLAAVELPTFPKK</sequence>
<reference evidence="3 4" key="1">
    <citation type="submission" date="2017-06" db="EMBL/GenBank/DDBJ databases">
        <title>Genome sequencing of cyanobaciteial culture collection at National Institute for Environmental Studies (NIES).</title>
        <authorList>
            <person name="Hirose Y."/>
            <person name="Shimura Y."/>
            <person name="Fujisawa T."/>
            <person name="Nakamura Y."/>
            <person name="Kawachi M."/>
        </authorList>
    </citation>
    <scope>NUCLEOTIDE SEQUENCE [LARGE SCALE GENOMIC DNA]</scope>
    <source>
        <strain evidence="3 4">NIES-2135</strain>
    </source>
</reference>
<name>A0A1Z4JJF5_LEPBY</name>
<protein>
    <submittedName>
        <fullName evidence="3">Uncharacterized protein</fullName>
    </submittedName>
</protein>
<dbReference type="Proteomes" id="UP000217895">
    <property type="component" value="Chromosome"/>
</dbReference>
<dbReference type="AlphaFoldDB" id="A0A1Z4JJF5"/>
<evidence type="ECO:0000313" key="4">
    <source>
        <dbReference type="Proteomes" id="UP000217895"/>
    </source>
</evidence>
<proteinExistence type="predicted"/>